<sequence>MANPPRLQTPPWSQNDLRALGKALRDGTTPPGRAPDYEEVLAWYLDFSGDVLEHLEGLDWSPLGLAAAPGTSRPKTVGTLIEKLRRDRSTPLQNIGDLAGVRIDADMSLSVQTAFADSVAATIRDEVGDANVFIKDLRGGEHSGYRAVHVLTKYPAGRCEIQLRTQLQSAWANAYELLAMIVGREIRYGGMPSNAPGRSLVVSMLQESRTIAEFEGRLNLLSHLSHVSESVDEATRKILASKYNEDKKGEEPILRSLHDMEQRLLALVRGDRDD</sequence>
<dbReference type="Gene3D" id="3.30.460.10">
    <property type="entry name" value="Beta Polymerase, domain 2"/>
    <property type="match status" value="1"/>
</dbReference>
<dbReference type="PANTHER" id="PTHR47837">
    <property type="entry name" value="GTP PYROPHOSPHOKINASE YJBM"/>
    <property type="match status" value="1"/>
</dbReference>
<dbReference type="EMBL" id="NCWY01000001">
    <property type="protein sequence ID" value="PAK97107.1"/>
    <property type="molecule type" value="Genomic_DNA"/>
</dbReference>
<dbReference type="AlphaFoldDB" id="A0A269ZH20"/>
<reference evidence="3 5" key="2">
    <citation type="submission" date="2019-02" db="EMBL/GenBank/DDBJ databases">
        <authorList>
            <consortium name="Pathogen Informatics"/>
        </authorList>
    </citation>
    <scope>NUCLEOTIDE SEQUENCE [LARGE SCALE GENOMIC DNA]</scope>
    <source>
        <strain evidence="3 5">3012STDY7078520</strain>
    </source>
</reference>
<dbReference type="EMBL" id="CAACXN010000015">
    <property type="protein sequence ID" value="VEW14755.1"/>
    <property type="molecule type" value="Genomic_DNA"/>
</dbReference>
<organism evidence="2 4">
    <name type="scientific">Brevibacterium casei</name>
    <dbReference type="NCBI Taxonomy" id="33889"/>
    <lineage>
        <taxon>Bacteria</taxon>
        <taxon>Bacillati</taxon>
        <taxon>Actinomycetota</taxon>
        <taxon>Actinomycetes</taxon>
        <taxon>Micrococcales</taxon>
        <taxon>Brevibacteriaceae</taxon>
        <taxon>Brevibacterium</taxon>
    </lineage>
</organism>
<evidence type="ECO:0000259" key="1">
    <source>
        <dbReference type="SMART" id="SM00954"/>
    </source>
</evidence>
<evidence type="ECO:0000313" key="3">
    <source>
        <dbReference type="EMBL" id="VEW14755.1"/>
    </source>
</evidence>
<accession>A0A269ZH20</accession>
<evidence type="ECO:0000313" key="4">
    <source>
        <dbReference type="Proteomes" id="UP000216867"/>
    </source>
</evidence>
<gene>
    <name evidence="2" type="ORF">B8X04_00575</name>
    <name evidence="3" type="ORF">NCTC12391_02904</name>
</gene>
<evidence type="ECO:0000313" key="2">
    <source>
        <dbReference type="EMBL" id="PAK97107.1"/>
    </source>
</evidence>
<name>A0A269ZH20_9MICO</name>
<dbReference type="SUPFAM" id="SSF81301">
    <property type="entry name" value="Nucleotidyltransferase"/>
    <property type="match status" value="1"/>
</dbReference>
<evidence type="ECO:0000313" key="5">
    <source>
        <dbReference type="Proteomes" id="UP000386281"/>
    </source>
</evidence>
<dbReference type="SMART" id="SM00954">
    <property type="entry name" value="RelA_SpoT"/>
    <property type="match status" value="1"/>
</dbReference>
<dbReference type="Proteomes" id="UP000216867">
    <property type="component" value="Unassembled WGS sequence"/>
</dbReference>
<dbReference type="InterPro" id="IPR043519">
    <property type="entry name" value="NT_sf"/>
</dbReference>
<dbReference type="Proteomes" id="UP000386281">
    <property type="component" value="Unassembled WGS sequence"/>
</dbReference>
<dbReference type="PANTHER" id="PTHR47837:SF1">
    <property type="entry name" value="GTP PYROPHOSPHOKINASE YJBM"/>
    <property type="match status" value="1"/>
</dbReference>
<protein>
    <submittedName>
        <fullName evidence="3">Region found in RelA / SpoT proteins</fullName>
    </submittedName>
</protein>
<feature type="domain" description="RelA/SpoT" evidence="1">
    <location>
        <begin position="72"/>
        <end position="186"/>
    </location>
</feature>
<dbReference type="GO" id="GO:0015969">
    <property type="term" value="P:guanosine tetraphosphate metabolic process"/>
    <property type="evidence" value="ECO:0007669"/>
    <property type="project" value="InterPro"/>
</dbReference>
<dbReference type="CDD" id="cd05399">
    <property type="entry name" value="NT_Rel-Spo_like"/>
    <property type="match status" value="1"/>
</dbReference>
<reference evidence="2 4" key="1">
    <citation type="submission" date="2017-04" db="EMBL/GenBank/DDBJ databases">
        <title>Kefir bacterial isolates.</title>
        <authorList>
            <person name="Kim Y."/>
            <person name="Blasche S."/>
            <person name="Patil K.R."/>
        </authorList>
    </citation>
    <scope>NUCLEOTIDE SEQUENCE [LARGE SCALE GENOMIC DNA]</scope>
    <source>
        <strain evidence="2 4">OG2</strain>
    </source>
</reference>
<proteinExistence type="predicted"/>
<dbReference type="InterPro" id="IPR052366">
    <property type="entry name" value="GTP_Pyrophosphokinase"/>
</dbReference>
<dbReference type="InterPro" id="IPR007685">
    <property type="entry name" value="RelA_SpoT"/>
</dbReference>
<dbReference type="Pfam" id="PF04607">
    <property type="entry name" value="RelA_SpoT"/>
    <property type="match status" value="1"/>
</dbReference>
<dbReference type="RefSeq" id="WP_081590981.1">
    <property type="nucleotide sequence ID" value="NZ_CAACXN010000015.1"/>
</dbReference>